<evidence type="ECO:0000313" key="2">
    <source>
        <dbReference type="Proteomes" id="UP001159363"/>
    </source>
</evidence>
<keyword evidence="2" id="KW-1185">Reference proteome</keyword>
<dbReference type="EMBL" id="JARBHB010000016">
    <property type="protein sequence ID" value="KAJ8866501.1"/>
    <property type="molecule type" value="Genomic_DNA"/>
</dbReference>
<gene>
    <name evidence="1" type="ORF">PR048_032344</name>
</gene>
<comment type="caution">
    <text evidence="1">The sequence shown here is derived from an EMBL/GenBank/DDBJ whole genome shotgun (WGS) entry which is preliminary data.</text>
</comment>
<protein>
    <submittedName>
        <fullName evidence="1">Uncharacterized protein</fullName>
    </submittedName>
</protein>
<evidence type="ECO:0000313" key="1">
    <source>
        <dbReference type="EMBL" id="KAJ8866501.1"/>
    </source>
</evidence>
<name>A0ABQ9G4T5_9NEOP</name>
<reference evidence="1 2" key="1">
    <citation type="submission" date="2023-02" db="EMBL/GenBank/DDBJ databases">
        <title>LHISI_Scaffold_Assembly.</title>
        <authorList>
            <person name="Stuart O.P."/>
            <person name="Cleave R."/>
            <person name="Magrath M.J.L."/>
            <person name="Mikheyev A.S."/>
        </authorList>
    </citation>
    <scope>NUCLEOTIDE SEQUENCE [LARGE SCALE GENOMIC DNA]</scope>
    <source>
        <strain evidence="1">Daus_M_001</strain>
        <tissue evidence="1">Leg muscle</tissue>
    </source>
</reference>
<sequence>MNCTVKGVCKKGKTPISYSVYYDVFKATGLRFKKPYTDICRTCDVFETKSRFLEALAGRGSDQVASVLYKHIHANIPGNIKKLTTFPDTCARQNRNIAVAIMFMCLDIHMLDVISDHARIDCAKKKMDVETVRGMKPFNVYEMKVNDFLSFSPLLQSLLVRRHVDNKNEKVSWLNIRWLQSTTDFDMINFKYSLSEEEHLPSA</sequence>
<organism evidence="1 2">
    <name type="scientific">Dryococelus australis</name>
    <dbReference type="NCBI Taxonomy" id="614101"/>
    <lineage>
        <taxon>Eukaryota</taxon>
        <taxon>Metazoa</taxon>
        <taxon>Ecdysozoa</taxon>
        <taxon>Arthropoda</taxon>
        <taxon>Hexapoda</taxon>
        <taxon>Insecta</taxon>
        <taxon>Pterygota</taxon>
        <taxon>Neoptera</taxon>
        <taxon>Polyneoptera</taxon>
        <taxon>Phasmatodea</taxon>
        <taxon>Verophasmatodea</taxon>
        <taxon>Anareolatae</taxon>
        <taxon>Phasmatidae</taxon>
        <taxon>Eurycanthinae</taxon>
        <taxon>Dryococelus</taxon>
    </lineage>
</organism>
<dbReference type="Proteomes" id="UP001159363">
    <property type="component" value="Chromosome 15"/>
</dbReference>
<accession>A0ABQ9G4T5</accession>
<proteinExistence type="predicted"/>